<dbReference type="AlphaFoldDB" id="G4ZE71"/>
<organism evidence="1 2">
    <name type="scientific">Phytophthora sojae (strain P6497)</name>
    <name type="common">Soybean stem and root rot agent</name>
    <name type="synonym">Phytophthora megasperma f. sp. glycines</name>
    <dbReference type="NCBI Taxonomy" id="1094619"/>
    <lineage>
        <taxon>Eukaryota</taxon>
        <taxon>Sar</taxon>
        <taxon>Stramenopiles</taxon>
        <taxon>Oomycota</taxon>
        <taxon>Peronosporomycetes</taxon>
        <taxon>Peronosporales</taxon>
        <taxon>Peronosporaceae</taxon>
        <taxon>Phytophthora</taxon>
    </lineage>
</organism>
<sequence length="147" mass="17032">QSEGVVLQLLQLGLSERVIRAIIPVGGSRVARLRKVLEVGIESLLTRRAKLTPWHAFTEDDVARLKAHCTTWILEDGFPCAHRHPRQYFTEPKLTWKIVHTRYVDDIARINPDAHTLSYSRFTQYKRYYFPGVHLKRTAEDVCDCCV</sequence>
<feature type="non-terminal residue" evidence="1">
    <location>
        <position position="147"/>
    </location>
</feature>
<dbReference type="KEGG" id="psoj:PHYSODRAFT_462936"/>
<accession>G4ZE71</accession>
<name>G4ZE71_PHYSP</name>
<evidence type="ECO:0000313" key="1">
    <source>
        <dbReference type="EMBL" id="EGZ17422.1"/>
    </source>
</evidence>
<protein>
    <submittedName>
        <fullName evidence="1">Uncharacterized protein</fullName>
    </submittedName>
</protein>
<dbReference type="OMA" id="DITRNEP"/>
<dbReference type="InParanoid" id="G4ZE71"/>
<dbReference type="Proteomes" id="UP000002640">
    <property type="component" value="Unassembled WGS sequence"/>
</dbReference>
<proteinExistence type="predicted"/>
<keyword evidence="2" id="KW-1185">Reference proteome</keyword>
<dbReference type="GeneID" id="20653316"/>
<reference evidence="1 2" key="1">
    <citation type="journal article" date="2006" name="Science">
        <title>Phytophthora genome sequences uncover evolutionary origins and mechanisms of pathogenesis.</title>
        <authorList>
            <person name="Tyler B.M."/>
            <person name="Tripathy S."/>
            <person name="Zhang X."/>
            <person name="Dehal P."/>
            <person name="Jiang R.H."/>
            <person name="Aerts A."/>
            <person name="Arredondo F.D."/>
            <person name="Baxter L."/>
            <person name="Bensasson D."/>
            <person name="Beynon J.L."/>
            <person name="Chapman J."/>
            <person name="Damasceno C.M."/>
            <person name="Dorrance A.E."/>
            <person name="Dou D."/>
            <person name="Dickerman A.W."/>
            <person name="Dubchak I.L."/>
            <person name="Garbelotto M."/>
            <person name="Gijzen M."/>
            <person name="Gordon S.G."/>
            <person name="Govers F."/>
            <person name="Grunwald N.J."/>
            <person name="Huang W."/>
            <person name="Ivors K.L."/>
            <person name="Jones R.W."/>
            <person name="Kamoun S."/>
            <person name="Krampis K."/>
            <person name="Lamour K.H."/>
            <person name="Lee M.K."/>
            <person name="McDonald W.H."/>
            <person name="Medina M."/>
            <person name="Meijer H.J."/>
            <person name="Nordberg E.K."/>
            <person name="Maclean D.J."/>
            <person name="Ospina-Giraldo M.D."/>
            <person name="Morris P.F."/>
            <person name="Phuntumart V."/>
            <person name="Putnam N.H."/>
            <person name="Rash S."/>
            <person name="Rose J.K."/>
            <person name="Sakihama Y."/>
            <person name="Salamov A.A."/>
            <person name="Savidor A."/>
            <person name="Scheuring C.F."/>
            <person name="Smith B.M."/>
            <person name="Sobral B.W."/>
            <person name="Terry A."/>
            <person name="Torto-Alalibo T.A."/>
            <person name="Win J."/>
            <person name="Xu Z."/>
            <person name="Zhang H."/>
            <person name="Grigoriev I.V."/>
            <person name="Rokhsar D.S."/>
            <person name="Boore J.L."/>
        </authorList>
    </citation>
    <scope>NUCLEOTIDE SEQUENCE [LARGE SCALE GENOMIC DNA]</scope>
    <source>
        <strain evidence="1 2">P6497</strain>
    </source>
</reference>
<evidence type="ECO:0000313" key="2">
    <source>
        <dbReference type="Proteomes" id="UP000002640"/>
    </source>
</evidence>
<dbReference type="EMBL" id="JH159154">
    <property type="protein sequence ID" value="EGZ17422.1"/>
    <property type="molecule type" value="Genomic_DNA"/>
</dbReference>
<feature type="non-terminal residue" evidence="1">
    <location>
        <position position="1"/>
    </location>
</feature>
<gene>
    <name evidence="1" type="ORF">PHYSODRAFT_462936</name>
</gene>
<dbReference type="RefSeq" id="XP_009526480.1">
    <property type="nucleotide sequence ID" value="XM_009528185.1"/>
</dbReference>